<dbReference type="Proteomes" id="UP000243528">
    <property type="component" value="Unassembled WGS sequence"/>
</dbReference>
<evidence type="ECO:0000259" key="2">
    <source>
        <dbReference type="Pfam" id="PF11716"/>
    </source>
</evidence>
<organism evidence="3 4">
    <name type="scientific">Haloactinopolyspora alba</name>
    <dbReference type="NCBI Taxonomy" id="648780"/>
    <lineage>
        <taxon>Bacteria</taxon>
        <taxon>Bacillati</taxon>
        <taxon>Actinomycetota</taxon>
        <taxon>Actinomycetes</taxon>
        <taxon>Jiangellales</taxon>
        <taxon>Jiangellaceae</taxon>
        <taxon>Haloactinopolyspora</taxon>
    </lineage>
</organism>
<dbReference type="OrthoDB" id="5185819at2"/>
<protein>
    <submittedName>
        <fullName evidence="3">Uncharacterized protein (TIGR03086 family)</fullName>
    </submittedName>
</protein>
<keyword evidence="4" id="KW-1185">Reference proteome</keyword>
<dbReference type="RefSeq" id="WP_106538854.1">
    <property type="nucleotide sequence ID" value="NZ_PYGE01000016.1"/>
</dbReference>
<dbReference type="NCBIfam" id="TIGR03086">
    <property type="entry name" value="TIGR03086 family metal-binding protein"/>
    <property type="match status" value="1"/>
</dbReference>
<dbReference type="Pfam" id="PF11716">
    <property type="entry name" value="MDMPI_N"/>
    <property type="match status" value="1"/>
</dbReference>
<evidence type="ECO:0000256" key="1">
    <source>
        <dbReference type="SAM" id="MobiDB-lite"/>
    </source>
</evidence>
<dbReference type="EMBL" id="PYGE01000016">
    <property type="protein sequence ID" value="PSL00425.1"/>
    <property type="molecule type" value="Genomic_DNA"/>
</dbReference>
<feature type="domain" description="Mycothiol-dependent maleylpyruvate isomerase metal-binding" evidence="2">
    <location>
        <begin position="15"/>
        <end position="136"/>
    </location>
</feature>
<comment type="caution">
    <text evidence="3">The sequence shown here is derived from an EMBL/GenBank/DDBJ whole genome shotgun (WGS) entry which is preliminary data.</text>
</comment>
<dbReference type="InterPro" id="IPR017517">
    <property type="entry name" value="Maleyloyr_isom"/>
</dbReference>
<dbReference type="AlphaFoldDB" id="A0A2P8DT97"/>
<dbReference type="InterPro" id="IPR024344">
    <property type="entry name" value="MDMPI_metal-binding"/>
</dbReference>
<dbReference type="NCBIfam" id="TIGR03083">
    <property type="entry name" value="maleylpyruvate isomerase family mycothiol-dependent enzyme"/>
    <property type="match status" value="1"/>
</dbReference>
<dbReference type="SUPFAM" id="SSF109854">
    <property type="entry name" value="DinB/YfiT-like putative metalloenzymes"/>
    <property type="match status" value="1"/>
</dbReference>
<accession>A0A2P8DT97</accession>
<reference evidence="3 4" key="1">
    <citation type="submission" date="2018-03" db="EMBL/GenBank/DDBJ databases">
        <title>Genomic Encyclopedia of Archaeal and Bacterial Type Strains, Phase II (KMG-II): from individual species to whole genera.</title>
        <authorList>
            <person name="Goeker M."/>
        </authorList>
    </citation>
    <scope>NUCLEOTIDE SEQUENCE [LARGE SCALE GENOMIC DNA]</scope>
    <source>
        <strain evidence="3 4">DSM 45211</strain>
    </source>
</reference>
<sequence length="199" mass="21190">MHSDLNELVKMDERVARQTAEVVDQVRAGDLTRSTPCADWDLGELLAHMTAQHHGFAAAAAGRGEDPVAWQHPQLGDDPAATYRASVDAVVAAFAVDGLDEQLFAVPDFGPDVRLPAVQAVSAHLVDYIVHGWDVARSLDVPFEPDADAVRAALDVAEQIPDGPERREPGSPFAPAVPVSDGAAPLRRLLALLGRDPDA</sequence>
<name>A0A2P8DT97_9ACTN</name>
<proteinExistence type="predicted"/>
<dbReference type="Gene3D" id="1.20.120.450">
    <property type="entry name" value="dinb family like domain"/>
    <property type="match status" value="1"/>
</dbReference>
<dbReference type="InterPro" id="IPR017520">
    <property type="entry name" value="CHP03086"/>
</dbReference>
<dbReference type="InterPro" id="IPR034660">
    <property type="entry name" value="DinB/YfiT-like"/>
</dbReference>
<gene>
    <name evidence="3" type="ORF">CLV30_11685</name>
</gene>
<dbReference type="GO" id="GO:0046872">
    <property type="term" value="F:metal ion binding"/>
    <property type="evidence" value="ECO:0007669"/>
    <property type="project" value="InterPro"/>
</dbReference>
<evidence type="ECO:0000313" key="4">
    <source>
        <dbReference type="Proteomes" id="UP000243528"/>
    </source>
</evidence>
<evidence type="ECO:0000313" key="3">
    <source>
        <dbReference type="EMBL" id="PSL00425.1"/>
    </source>
</evidence>
<feature type="region of interest" description="Disordered" evidence="1">
    <location>
        <begin position="159"/>
        <end position="180"/>
    </location>
</feature>